<evidence type="ECO:0000313" key="1">
    <source>
        <dbReference type="EMBL" id="QDT02904.1"/>
    </source>
</evidence>
<organism evidence="1 2">
    <name type="scientific">Rubripirellula lacrimiformis</name>
    <dbReference type="NCBI Taxonomy" id="1930273"/>
    <lineage>
        <taxon>Bacteria</taxon>
        <taxon>Pseudomonadati</taxon>
        <taxon>Planctomycetota</taxon>
        <taxon>Planctomycetia</taxon>
        <taxon>Pirellulales</taxon>
        <taxon>Pirellulaceae</taxon>
        <taxon>Rubripirellula</taxon>
    </lineage>
</organism>
<gene>
    <name evidence="1" type="ORF">K227x_12830</name>
</gene>
<accession>A0A517N6X8</accession>
<dbReference type="Proteomes" id="UP000318538">
    <property type="component" value="Chromosome"/>
</dbReference>
<dbReference type="KEGG" id="rlc:K227x_12830"/>
<dbReference type="AlphaFoldDB" id="A0A517N6X8"/>
<proteinExistence type="predicted"/>
<dbReference type="EMBL" id="CP036525">
    <property type="protein sequence ID" value="QDT02904.1"/>
    <property type="molecule type" value="Genomic_DNA"/>
</dbReference>
<keyword evidence="2" id="KW-1185">Reference proteome</keyword>
<reference evidence="1 2" key="1">
    <citation type="submission" date="2019-02" db="EMBL/GenBank/DDBJ databases">
        <title>Deep-cultivation of Planctomycetes and their phenomic and genomic characterization uncovers novel biology.</title>
        <authorList>
            <person name="Wiegand S."/>
            <person name="Jogler M."/>
            <person name="Boedeker C."/>
            <person name="Pinto D."/>
            <person name="Vollmers J."/>
            <person name="Rivas-Marin E."/>
            <person name="Kohn T."/>
            <person name="Peeters S.H."/>
            <person name="Heuer A."/>
            <person name="Rast P."/>
            <person name="Oberbeckmann S."/>
            <person name="Bunk B."/>
            <person name="Jeske O."/>
            <person name="Meyerdierks A."/>
            <person name="Storesund J.E."/>
            <person name="Kallscheuer N."/>
            <person name="Luecker S."/>
            <person name="Lage O.M."/>
            <person name="Pohl T."/>
            <person name="Merkel B.J."/>
            <person name="Hornburger P."/>
            <person name="Mueller R.-W."/>
            <person name="Bruemmer F."/>
            <person name="Labrenz M."/>
            <person name="Spormann A.M."/>
            <person name="Op den Camp H."/>
            <person name="Overmann J."/>
            <person name="Amann R."/>
            <person name="Jetten M.S.M."/>
            <person name="Mascher T."/>
            <person name="Medema M.H."/>
            <person name="Devos D.P."/>
            <person name="Kaster A.-K."/>
            <person name="Ovreas L."/>
            <person name="Rohde M."/>
            <person name="Galperin M.Y."/>
            <person name="Jogler C."/>
        </authorList>
    </citation>
    <scope>NUCLEOTIDE SEQUENCE [LARGE SCALE GENOMIC DNA]</scope>
    <source>
        <strain evidence="1 2">K22_7</strain>
    </source>
</reference>
<evidence type="ECO:0000313" key="2">
    <source>
        <dbReference type="Proteomes" id="UP000318538"/>
    </source>
</evidence>
<protein>
    <submittedName>
        <fullName evidence="1">Uncharacterized protein</fullName>
    </submittedName>
</protein>
<name>A0A517N6X8_9BACT</name>
<sequence>MPAVVFFVPSCQPRSGESPMPAALAAGAASEPRILHSNRRPVAAIGVQDSNKMPAVALSQP</sequence>